<reference evidence="1 2" key="2">
    <citation type="submission" date="2024-06" db="EMBL/GenBank/DDBJ databases">
        <title>Thioclava kandeliae sp. nov. from a rhizosphere soil sample of Kandelia candel in a mangrove.</title>
        <authorList>
            <person name="Mu T."/>
        </authorList>
    </citation>
    <scope>NUCLEOTIDE SEQUENCE [LARGE SCALE GENOMIC DNA]</scope>
    <source>
        <strain evidence="1 2">CPCC 100088</strain>
    </source>
</reference>
<dbReference type="Proteomes" id="UP001438953">
    <property type="component" value="Unassembled WGS sequence"/>
</dbReference>
<sequence>MQVYTGLIDQKIMGINVSAEMTHEEYLDFARDVIKNNDLQRSQVRSEGKPYELLRRDLAEGCVIPPIILAVSEDADGNLKKIVSEVIVSNSVNAHLEKIELEIKRAITEHRILILDGLQRTHTMLGVLADLSAPMRKSELDRFLSRSLRFEIYLGLSKQGILYRMLTLNTGQTPMSFRHQLEILYHDYLEGRNLPGGIEIVREVDQSRARGISKYKFSDVVELFYAFSTGNPLPYDKQALISSLREMSFLESYQFSADKDSMSELLECYNKFLLHISDKANNWSFDPDHAPKISRPFGANVAAIFSKTQPMAAFGAECESLLRKGVYSSISEISEIIERLNFQENPHASLDQLIMILNQIGGKAKKIGDAQRYYFQLAFRELLLPEATNHFDLSNAWAGAQEKYEMLYT</sequence>
<organism evidence="1 2">
    <name type="scientific">Thioclava kandeliae</name>
    <dbReference type="NCBI Taxonomy" id="3070818"/>
    <lineage>
        <taxon>Bacteria</taxon>
        <taxon>Pseudomonadati</taxon>
        <taxon>Pseudomonadota</taxon>
        <taxon>Alphaproteobacteria</taxon>
        <taxon>Rhodobacterales</taxon>
        <taxon>Paracoccaceae</taxon>
        <taxon>Thioclava</taxon>
    </lineage>
</organism>
<accession>A0ABV1SCL7</accession>
<keyword evidence="2" id="KW-1185">Reference proteome</keyword>
<evidence type="ECO:0000313" key="2">
    <source>
        <dbReference type="Proteomes" id="UP001438953"/>
    </source>
</evidence>
<protein>
    <recommendedName>
        <fullName evidence="3">DUF262 domain-containing protein</fullName>
    </recommendedName>
</protein>
<evidence type="ECO:0008006" key="3">
    <source>
        <dbReference type="Google" id="ProtNLM"/>
    </source>
</evidence>
<dbReference type="EMBL" id="JAYWLC010000001">
    <property type="protein sequence ID" value="MER5170664.1"/>
    <property type="molecule type" value="Genomic_DNA"/>
</dbReference>
<gene>
    <name evidence="1" type="ORF">VSX56_02660</name>
</gene>
<evidence type="ECO:0000313" key="1">
    <source>
        <dbReference type="EMBL" id="MER5170664.1"/>
    </source>
</evidence>
<dbReference type="RefSeq" id="WP_350934628.1">
    <property type="nucleotide sequence ID" value="NZ_JAYWLC010000001.1"/>
</dbReference>
<proteinExistence type="predicted"/>
<name>A0ABV1SCL7_9RHOB</name>
<comment type="caution">
    <text evidence="1">The sequence shown here is derived from an EMBL/GenBank/DDBJ whole genome shotgun (WGS) entry which is preliminary data.</text>
</comment>
<reference evidence="1 2" key="1">
    <citation type="submission" date="2024-01" db="EMBL/GenBank/DDBJ databases">
        <authorList>
            <person name="Deng Y."/>
            <person name="Su J."/>
        </authorList>
    </citation>
    <scope>NUCLEOTIDE SEQUENCE [LARGE SCALE GENOMIC DNA]</scope>
    <source>
        <strain evidence="1 2">CPCC 100088</strain>
    </source>
</reference>